<reference evidence="2 3" key="1">
    <citation type="submission" date="2021-03" db="EMBL/GenBank/DDBJ databases">
        <title>Oceanisphaera sp. nov., isolated from the intestine.</title>
        <authorList>
            <person name="Zhao L.-H."/>
            <person name="Shi L.-F."/>
        </authorList>
    </citation>
    <scope>NUCLEOTIDE SEQUENCE [LARGE SCALE GENOMIC DNA]</scope>
    <source>
        <strain evidence="2 3">DM8</strain>
    </source>
</reference>
<dbReference type="Proteomes" id="UP000664882">
    <property type="component" value="Unassembled WGS sequence"/>
</dbReference>
<sequence>MTSKTNTYISLGLVNVDSKKLAEMFSSQTKATQELIQKTMEIAHESKLDPTVIGLAKDTVVTDIDLVAQVLQIQKKSLYARLRRSAIFEKTEINSNIIWLLQYEKTISNKEDKVNPHIRRKNTLSVKTIIEDKHRKRPPLKEGPDVNVMIKLPLGDLSALCVPANTVIYNRRFVINIGQEKEKAIVIASGGNGIIDVDDIKTLYALISHTIQYQTAYHSSFSRGGEAATNLTPIYADTILEMIGRRPGELSNRRHIWRQIVKLRTTEYDVHSLTPFIDDQDRQLFKNNQFRFIESTPSLSEQAMELNDESMVSPAVYEIAWHPIVFKAIFNNKFLFAFPESVFKEPTQIFSLYLDLRKRMQRLNPNGISISKNDLASILLDDSDEYVFQRGFMNALVRTQGAELKDTLKEARKNAKRQAPVIVERDLFGFKVQLIVTGKRTFSKINVTFSINDVLRHSGVKPNEKGGKSAPTLPNLLFSTGQALLRSSNNKKHKEKEVTGKALWDRANKIFEAVNAEIIRTPYALKIKIASLGKDLIIVDFTGDNVIHDYVYDMEKRYAVDALYVSKYLISARERLRPLTYLRKKIDKNEILLLKVELLKLGTDLTIEEVIYHLATNDLIRKLVSETGVVEDTVNIISYMFSD</sequence>
<dbReference type="Pfam" id="PF11826">
    <property type="entry name" value="RctB_central"/>
    <property type="match status" value="1"/>
</dbReference>
<keyword evidence="3" id="KW-1185">Reference proteome</keyword>
<comment type="caution">
    <text evidence="2">The sequence shown here is derived from an EMBL/GenBank/DDBJ whole genome shotgun (WGS) entry which is preliminary data.</text>
</comment>
<name>A0ABS3NIM9_9GAMM</name>
<evidence type="ECO:0000313" key="3">
    <source>
        <dbReference type="Proteomes" id="UP000664882"/>
    </source>
</evidence>
<dbReference type="InterPro" id="IPR021781">
    <property type="entry name" value="RctB_central_dom"/>
</dbReference>
<gene>
    <name evidence="2" type="ORF">J3U76_12470</name>
</gene>
<evidence type="ECO:0000259" key="1">
    <source>
        <dbReference type="Pfam" id="PF11826"/>
    </source>
</evidence>
<evidence type="ECO:0000313" key="2">
    <source>
        <dbReference type="EMBL" id="MBO1520433.1"/>
    </source>
</evidence>
<dbReference type="EMBL" id="JAGDFX010000016">
    <property type="protein sequence ID" value="MBO1520433.1"/>
    <property type="molecule type" value="Genomic_DNA"/>
</dbReference>
<accession>A0ABS3NIM9</accession>
<dbReference type="RefSeq" id="WP_208006314.1">
    <property type="nucleotide sequence ID" value="NZ_JAGDFX010000016.1"/>
</dbReference>
<feature type="domain" description="Replication initiator protein RctB central region" evidence="1">
    <location>
        <begin position="163"/>
        <end position="371"/>
    </location>
</feature>
<organism evidence="2 3">
    <name type="scientific">Oceanisphaera pacifica</name>
    <dbReference type="NCBI Taxonomy" id="2818389"/>
    <lineage>
        <taxon>Bacteria</taxon>
        <taxon>Pseudomonadati</taxon>
        <taxon>Pseudomonadota</taxon>
        <taxon>Gammaproteobacteria</taxon>
        <taxon>Aeromonadales</taxon>
        <taxon>Aeromonadaceae</taxon>
        <taxon>Oceanisphaera</taxon>
    </lineage>
</organism>
<protein>
    <submittedName>
        <fullName evidence="2">DUF3346 domain-containing protein</fullName>
    </submittedName>
</protein>
<proteinExistence type="predicted"/>